<dbReference type="PANTHER" id="PTHR13401:SF2">
    <property type="entry name" value="RAGULATOR COMPLEX PROTEIN LAMTOR1"/>
    <property type="match status" value="1"/>
</dbReference>
<evidence type="ECO:0000256" key="2">
    <source>
        <dbReference type="ARBA" id="ARBA00004577"/>
    </source>
</evidence>
<sequence>MGCCCSSEQETHSQDGEVNERTRLLNDPVSNTYQVTASSIIDVGALECHTLEQHEYIERVRTYNQRVNAIPQLKTPSKRHHEVQLLYDIPAAERVLSAQPISLADLNMMITASHKVVAAVAQIRVEHKEDLVVPFGIP</sequence>
<keyword evidence="5" id="KW-0519">Myristate</keyword>
<dbReference type="GO" id="GO:0005765">
    <property type="term" value="C:lysosomal membrane"/>
    <property type="evidence" value="ECO:0007669"/>
    <property type="project" value="UniProtKB-SubCell"/>
</dbReference>
<comment type="similarity">
    <text evidence="3">Belongs to the LAMTOR1 family.</text>
</comment>
<gene>
    <name evidence="12" type="primary">Lamtor1</name>
    <name evidence="12" type="ORF">GWK47_026965</name>
</gene>
<evidence type="ECO:0000256" key="5">
    <source>
        <dbReference type="ARBA" id="ARBA00022707"/>
    </source>
</evidence>
<dbReference type="GO" id="GO:0045121">
    <property type="term" value="C:membrane raft"/>
    <property type="evidence" value="ECO:0007669"/>
    <property type="project" value="InterPro"/>
</dbReference>
<reference evidence="12" key="1">
    <citation type="submission" date="2020-07" db="EMBL/GenBank/DDBJ databases">
        <title>The High-quality genome of the commercially important snow crab, Chionoecetes opilio.</title>
        <authorList>
            <person name="Jeong J.-H."/>
            <person name="Ryu S."/>
        </authorList>
    </citation>
    <scope>NUCLEOTIDE SEQUENCE</scope>
    <source>
        <strain evidence="12">MADBK_172401_WGS</strain>
        <tissue evidence="12">Digestive gland</tissue>
    </source>
</reference>
<dbReference type="EMBL" id="JACEEZ010026042">
    <property type="protein sequence ID" value="KAG0695238.1"/>
    <property type="molecule type" value="Genomic_DNA"/>
</dbReference>
<evidence type="ECO:0000313" key="13">
    <source>
        <dbReference type="Proteomes" id="UP000770661"/>
    </source>
</evidence>
<evidence type="ECO:0000313" key="12">
    <source>
        <dbReference type="EMBL" id="KAG0695238.1"/>
    </source>
</evidence>
<keyword evidence="10" id="KW-0449">Lipoprotein</keyword>
<evidence type="ECO:0000256" key="11">
    <source>
        <dbReference type="ARBA" id="ARBA00032695"/>
    </source>
</evidence>
<dbReference type="InterPro" id="IPR028209">
    <property type="entry name" value="LAMTOR1/MEH1"/>
</dbReference>
<dbReference type="GO" id="GO:0043410">
    <property type="term" value="P:positive regulation of MAPK cascade"/>
    <property type="evidence" value="ECO:0007669"/>
    <property type="project" value="InterPro"/>
</dbReference>
<evidence type="ECO:0000256" key="8">
    <source>
        <dbReference type="ARBA" id="ARBA00023139"/>
    </source>
</evidence>
<organism evidence="12 13">
    <name type="scientific">Chionoecetes opilio</name>
    <name type="common">Atlantic snow crab</name>
    <name type="synonym">Cancer opilio</name>
    <dbReference type="NCBI Taxonomy" id="41210"/>
    <lineage>
        <taxon>Eukaryota</taxon>
        <taxon>Metazoa</taxon>
        <taxon>Ecdysozoa</taxon>
        <taxon>Arthropoda</taxon>
        <taxon>Crustacea</taxon>
        <taxon>Multicrustacea</taxon>
        <taxon>Malacostraca</taxon>
        <taxon>Eumalacostraca</taxon>
        <taxon>Eucarida</taxon>
        <taxon>Decapoda</taxon>
        <taxon>Pleocyemata</taxon>
        <taxon>Brachyura</taxon>
        <taxon>Eubrachyura</taxon>
        <taxon>Majoidea</taxon>
        <taxon>Majidae</taxon>
        <taxon>Chionoecetes</taxon>
    </lineage>
</organism>
<dbReference type="GO" id="GO:0016197">
    <property type="term" value="P:endosomal transport"/>
    <property type="evidence" value="ECO:0007669"/>
    <property type="project" value="InterPro"/>
</dbReference>
<dbReference type="GO" id="GO:0071230">
    <property type="term" value="P:cellular response to amino acid stimulus"/>
    <property type="evidence" value="ECO:0007669"/>
    <property type="project" value="InterPro"/>
</dbReference>
<comment type="subcellular location">
    <subcellularLocation>
        <location evidence="2">Late endosome membrane</location>
        <topology evidence="2">Lipid-anchor</topology>
        <orientation evidence="2">Cytoplasmic side</orientation>
    </subcellularLocation>
    <subcellularLocation>
        <location evidence="1">Lysosome membrane</location>
        <topology evidence="1">Lipid-anchor</topology>
        <orientation evidence="1">Cytoplasmic side</orientation>
    </subcellularLocation>
</comment>
<dbReference type="GO" id="GO:0032008">
    <property type="term" value="P:positive regulation of TOR signaling"/>
    <property type="evidence" value="ECO:0007669"/>
    <property type="project" value="InterPro"/>
</dbReference>
<dbReference type="GO" id="GO:0005085">
    <property type="term" value="F:guanyl-nucleotide exchange factor activity"/>
    <property type="evidence" value="ECO:0007669"/>
    <property type="project" value="TreeGrafter"/>
</dbReference>
<dbReference type="GO" id="GO:0001919">
    <property type="term" value="P:regulation of receptor recycling"/>
    <property type="evidence" value="ECO:0007669"/>
    <property type="project" value="InterPro"/>
</dbReference>
<dbReference type="GO" id="GO:0042632">
    <property type="term" value="P:cholesterol homeostasis"/>
    <property type="evidence" value="ECO:0007669"/>
    <property type="project" value="InterPro"/>
</dbReference>
<keyword evidence="9" id="KW-0458">Lysosome</keyword>
<accession>A0A8J8WC16</accession>
<keyword evidence="6" id="KW-0967">Endosome</keyword>
<evidence type="ECO:0000256" key="1">
    <source>
        <dbReference type="ARBA" id="ARBA00004122"/>
    </source>
</evidence>
<dbReference type="GO" id="GO:0031902">
    <property type="term" value="C:late endosome membrane"/>
    <property type="evidence" value="ECO:0007669"/>
    <property type="project" value="UniProtKB-SubCell"/>
</dbReference>
<proteinExistence type="inferred from homology"/>
<protein>
    <recommendedName>
        <fullName evidence="4">Ragulator complex protein LAMTOR1</fullName>
    </recommendedName>
    <alternativeName>
        <fullName evidence="11">Late endosomal/lysosomal adaptor and MAPK and MTOR activator 1</fullName>
    </alternativeName>
</protein>
<name>A0A8J8WC16_CHIOP</name>
<dbReference type="AlphaFoldDB" id="A0A8J8WC16"/>
<dbReference type="PANTHER" id="PTHR13401">
    <property type="entry name" value="RAGULATOR COMPLEX PROTEIN LAMTOR1"/>
    <property type="match status" value="1"/>
</dbReference>
<dbReference type="OrthoDB" id="5562028at2759"/>
<dbReference type="GO" id="GO:0060090">
    <property type="term" value="F:molecular adaptor activity"/>
    <property type="evidence" value="ECO:0007669"/>
    <property type="project" value="TreeGrafter"/>
</dbReference>
<comment type="caution">
    <text evidence="12">The sequence shown here is derived from an EMBL/GenBank/DDBJ whole genome shotgun (WGS) entry which is preliminary data.</text>
</comment>
<evidence type="ECO:0000256" key="3">
    <source>
        <dbReference type="ARBA" id="ARBA00010861"/>
    </source>
</evidence>
<evidence type="ECO:0000256" key="4">
    <source>
        <dbReference type="ARBA" id="ARBA00016099"/>
    </source>
</evidence>
<evidence type="ECO:0000256" key="10">
    <source>
        <dbReference type="ARBA" id="ARBA00023288"/>
    </source>
</evidence>
<evidence type="ECO:0000256" key="9">
    <source>
        <dbReference type="ARBA" id="ARBA00023228"/>
    </source>
</evidence>
<evidence type="ECO:0000256" key="7">
    <source>
        <dbReference type="ARBA" id="ARBA00023136"/>
    </source>
</evidence>
<dbReference type="SMART" id="SM01262">
    <property type="entry name" value="LAMTOR"/>
    <property type="match status" value="1"/>
</dbReference>
<dbReference type="Proteomes" id="UP000770661">
    <property type="component" value="Unassembled WGS sequence"/>
</dbReference>
<dbReference type="GO" id="GO:0071986">
    <property type="term" value="C:Ragulator complex"/>
    <property type="evidence" value="ECO:0007669"/>
    <property type="project" value="InterPro"/>
</dbReference>
<keyword evidence="8" id="KW-0564">Palmitate</keyword>
<evidence type="ECO:0000256" key="6">
    <source>
        <dbReference type="ARBA" id="ARBA00022753"/>
    </source>
</evidence>
<keyword evidence="7" id="KW-0472">Membrane</keyword>
<dbReference type="GO" id="GO:0007040">
    <property type="term" value="P:lysosome organization"/>
    <property type="evidence" value="ECO:0007669"/>
    <property type="project" value="InterPro"/>
</dbReference>
<keyword evidence="13" id="KW-1185">Reference proteome</keyword>